<evidence type="ECO:0000313" key="3">
    <source>
        <dbReference type="Proteomes" id="UP000324897"/>
    </source>
</evidence>
<dbReference type="EMBL" id="RWGY01000007">
    <property type="protein sequence ID" value="TVU40026.1"/>
    <property type="molecule type" value="Genomic_DNA"/>
</dbReference>
<evidence type="ECO:0000313" key="2">
    <source>
        <dbReference type="EMBL" id="TVU40026.1"/>
    </source>
</evidence>
<organism evidence="2 3">
    <name type="scientific">Eragrostis curvula</name>
    <name type="common">weeping love grass</name>
    <dbReference type="NCBI Taxonomy" id="38414"/>
    <lineage>
        <taxon>Eukaryota</taxon>
        <taxon>Viridiplantae</taxon>
        <taxon>Streptophyta</taxon>
        <taxon>Embryophyta</taxon>
        <taxon>Tracheophyta</taxon>
        <taxon>Spermatophyta</taxon>
        <taxon>Magnoliopsida</taxon>
        <taxon>Liliopsida</taxon>
        <taxon>Poales</taxon>
        <taxon>Poaceae</taxon>
        <taxon>PACMAD clade</taxon>
        <taxon>Chloridoideae</taxon>
        <taxon>Eragrostideae</taxon>
        <taxon>Eragrostidinae</taxon>
        <taxon>Eragrostis</taxon>
    </lineage>
</organism>
<sequence>MESLVSEHPDAEEFVNVDASIVDEIRKQRDEGVEEDESSDDEDETNYYGFSTRAELTISLLLGSDCTSKCLWPSAARSRIVKPAISSCSSPIVGLGEGLSTAAAPPAGPRRRRGVSTAAAPPASPRRRRGVSTAAAPPASPRRRRGVSTAAASPAAAAPSSGGLSTAGLVGGGDLAAQSK</sequence>
<comment type="caution">
    <text evidence="2">The sequence shown here is derived from an EMBL/GenBank/DDBJ whole genome shotgun (WGS) entry which is preliminary data.</text>
</comment>
<accession>A0A5J9VWL1</accession>
<dbReference type="Gramene" id="TVU40026">
    <property type="protein sequence ID" value="TVU40026"/>
    <property type="gene ID" value="EJB05_13471"/>
</dbReference>
<name>A0A5J9VWL1_9POAL</name>
<feature type="region of interest" description="Disordered" evidence="1">
    <location>
        <begin position="25"/>
        <end position="48"/>
    </location>
</feature>
<protein>
    <submittedName>
        <fullName evidence="2">Uncharacterized protein</fullName>
    </submittedName>
</protein>
<feature type="compositionally biased region" description="Low complexity" evidence="1">
    <location>
        <begin position="148"/>
        <end position="168"/>
    </location>
</feature>
<proteinExistence type="predicted"/>
<gene>
    <name evidence="2" type="ORF">EJB05_13471</name>
</gene>
<evidence type="ECO:0000256" key="1">
    <source>
        <dbReference type="SAM" id="MobiDB-lite"/>
    </source>
</evidence>
<dbReference type="Proteomes" id="UP000324897">
    <property type="component" value="Chromosome 4"/>
</dbReference>
<dbReference type="AlphaFoldDB" id="A0A5J9VWL1"/>
<feature type="non-terminal residue" evidence="2">
    <location>
        <position position="1"/>
    </location>
</feature>
<reference evidence="2 3" key="1">
    <citation type="journal article" date="2019" name="Sci. Rep.">
        <title>A high-quality genome of Eragrostis curvula grass provides insights into Poaceae evolution and supports new strategies to enhance forage quality.</title>
        <authorList>
            <person name="Carballo J."/>
            <person name="Santos B.A.C.M."/>
            <person name="Zappacosta D."/>
            <person name="Garbus I."/>
            <person name="Selva J.P."/>
            <person name="Gallo C.A."/>
            <person name="Diaz A."/>
            <person name="Albertini E."/>
            <person name="Caccamo M."/>
            <person name="Echenique V."/>
        </authorList>
    </citation>
    <scope>NUCLEOTIDE SEQUENCE [LARGE SCALE GENOMIC DNA]</scope>
    <source>
        <strain evidence="3">cv. Victoria</strain>
        <tissue evidence="2">Leaf</tissue>
    </source>
</reference>
<feature type="compositionally biased region" description="Acidic residues" evidence="1">
    <location>
        <begin position="32"/>
        <end position="45"/>
    </location>
</feature>
<keyword evidence="3" id="KW-1185">Reference proteome</keyword>
<feature type="region of interest" description="Disordered" evidence="1">
    <location>
        <begin position="96"/>
        <end position="180"/>
    </location>
</feature>